<keyword evidence="2" id="KW-1133">Transmembrane helix</keyword>
<dbReference type="GO" id="GO:0006629">
    <property type="term" value="P:lipid metabolic process"/>
    <property type="evidence" value="ECO:0007669"/>
    <property type="project" value="InterPro"/>
</dbReference>
<dbReference type="OrthoDB" id="190846at2759"/>
<evidence type="ECO:0000256" key="1">
    <source>
        <dbReference type="SAM" id="MobiDB-lite"/>
    </source>
</evidence>
<feature type="compositionally biased region" description="Gly residues" evidence="1">
    <location>
        <begin position="584"/>
        <end position="603"/>
    </location>
</feature>
<feature type="region of interest" description="Disordered" evidence="1">
    <location>
        <begin position="849"/>
        <end position="915"/>
    </location>
</feature>
<feature type="compositionally biased region" description="Low complexity" evidence="1">
    <location>
        <begin position="849"/>
        <end position="873"/>
    </location>
</feature>
<proteinExistence type="predicted"/>
<dbReference type="SUPFAM" id="SSF53474">
    <property type="entry name" value="alpha/beta-Hydrolases"/>
    <property type="match status" value="1"/>
</dbReference>
<feature type="compositionally biased region" description="Low complexity" evidence="1">
    <location>
        <begin position="755"/>
        <end position="764"/>
    </location>
</feature>
<keyword evidence="4" id="KW-1185">Reference proteome</keyword>
<dbReference type="AlphaFoldDB" id="A0A835TCI9"/>
<dbReference type="Proteomes" id="UP000650467">
    <property type="component" value="Unassembled WGS sequence"/>
</dbReference>
<feature type="region of interest" description="Disordered" evidence="1">
    <location>
        <begin position="578"/>
        <end position="603"/>
    </location>
</feature>
<feature type="compositionally biased region" description="Low complexity" evidence="1">
    <location>
        <begin position="658"/>
        <end position="667"/>
    </location>
</feature>
<evidence type="ECO:0008006" key="5">
    <source>
        <dbReference type="Google" id="ProtNLM"/>
    </source>
</evidence>
<keyword evidence="2" id="KW-0812">Transmembrane</keyword>
<feature type="compositionally biased region" description="Low complexity" evidence="1">
    <location>
        <begin position="41"/>
        <end position="67"/>
    </location>
</feature>
<protein>
    <recommendedName>
        <fullName evidence="5">Phospholipid:diacylglycerol acyltransferase</fullName>
    </recommendedName>
</protein>
<evidence type="ECO:0000256" key="2">
    <source>
        <dbReference type="SAM" id="Phobius"/>
    </source>
</evidence>
<dbReference type="Pfam" id="PF02450">
    <property type="entry name" value="LCAT"/>
    <property type="match status" value="1"/>
</dbReference>
<evidence type="ECO:0000313" key="3">
    <source>
        <dbReference type="EMBL" id="KAG2436350.1"/>
    </source>
</evidence>
<feature type="region of interest" description="Disordered" evidence="1">
    <location>
        <begin position="1"/>
        <end position="73"/>
    </location>
</feature>
<feature type="compositionally biased region" description="Low complexity" evidence="1">
    <location>
        <begin position="633"/>
        <end position="652"/>
    </location>
</feature>
<feature type="region of interest" description="Disordered" evidence="1">
    <location>
        <begin position="633"/>
        <end position="667"/>
    </location>
</feature>
<name>A0A835TCI9_CHLIN</name>
<feature type="transmembrane region" description="Helical" evidence="2">
    <location>
        <begin position="78"/>
        <end position="99"/>
    </location>
</feature>
<keyword evidence="2" id="KW-0472">Membrane</keyword>
<evidence type="ECO:0000313" key="4">
    <source>
        <dbReference type="Proteomes" id="UP000650467"/>
    </source>
</evidence>
<feature type="compositionally biased region" description="Low complexity" evidence="1">
    <location>
        <begin position="22"/>
        <end position="34"/>
    </location>
</feature>
<dbReference type="PANTHER" id="PTHR11440">
    <property type="entry name" value="LECITHIN-CHOLESTEROL ACYLTRANSFERASE-RELATED"/>
    <property type="match status" value="1"/>
</dbReference>
<comment type="caution">
    <text evidence="3">The sequence shown here is derived from an EMBL/GenBank/DDBJ whole genome shotgun (WGS) entry which is preliminary data.</text>
</comment>
<gene>
    <name evidence="3" type="ORF">HXX76_006657</name>
</gene>
<dbReference type="InterPro" id="IPR003386">
    <property type="entry name" value="LACT/PDAT_acylTrfase"/>
</dbReference>
<organism evidence="3 4">
    <name type="scientific">Chlamydomonas incerta</name>
    <dbReference type="NCBI Taxonomy" id="51695"/>
    <lineage>
        <taxon>Eukaryota</taxon>
        <taxon>Viridiplantae</taxon>
        <taxon>Chlorophyta</taxon>
        <taxon>core chlorophytes</taxon>
        <taxon>Chlorophyceae</taxon>
        <taxon>CS clade</taxon>
        <taxon>Chlamydomonadales</taxon>
        <taxon>Chlamydomonadaceae</taxon>
        <taxon>Chlamydomonas</taxon>
    </lineage>
</organism>
<dbReference type="Gene3D" id="3.40.50.1820">
    <property type="entry name" value="alpha/beta hydrolase"/>
    <property type="match status" value="1"/>
</dbReference>
<accession>A0A835TCI9</accession>
<feature type="compositionally biased region" description="Gly residues" evidence="1">
    <location>
        <begin position="773"/>
        <end position="788"/>
    </location>
</feature>
<feature type="region of interest" description="Disordered" evidence="1">
    <location>
        <begin position="755"/>
        <end position="788"/>
    </location>
</feature>
<dbReference type="InterPro" id="IPR029058">
    <property type="entry name" value="AB_hydrolase_fold"/>
</dbReference>
<sequence>MTTPAKGESNARQRKKGGTGGEAEAAATTTPSKAKPSRAGAPAVHASPSGHPHSHPHSQSQQQRHGSNSTQPKSERRLVLWLAAAGAVLLPLLLLPPALMVEEGPVAELLHDSLGLPRLNVSLPPLPSIAALDSLLATAGFAVPASALNGSAAAGAAGAVNGSAINGLLTLFGVTGDMASAGMDGLTSRTLTAAQQLRAFLAQLPALSIPASTAIAGVPGVGDSAGAGAEANATAAADETAGLRPGQVMARRGYRSKHPVVIVPGFVTSGLELWRGLPCGQRYFRQRMWGTLAMVQAFLTDAACWFRHMELDTASGLDPEGIKLRAALGLEAVDYFIQGYWVWGKLVEALADVGYDSNTLVSMPYDWRLAVPLLEERDGYYTRLRRTIEQLVELTGERVVVTSHSYGENVFRAFMHWVEAAAAEEDTAAAAGGAKPRSGGGAGHSGGGWVDRHVASYVNIAGTSLGVPKSVSALLSGETRDTAQLGALAGFLTSNMVPRATRTRVWRSWGASYAMLPVGGPGVWGNATWAPDDTPEMRANRRTYGSMVSLWPHNWQALMAAAPQQQREQLSQLVANVSQDVDGGDGGGGGGGEAAASGAGGASSGAAVASAEASATSAGAGAVANTTVDAVNSTDTNSTDANSTTASNNTGSTGTGSSGSSSSGGSSSSKAIAAIADTIKKLVGGGVDAAEFLNSGQVTRLDVSGFIALLREVGGPLVGANVAQWGAVQLPAEEAAEALRKRAAAASERAAAAASPAAQAVGGADRVKDSTAGGAGAAGIGRGASSAGGGRVALFPDATRTPLPSAPKTAIVCLYGIGLPTERGYHYLRPPPPTGAAAAAAAAAANAPSGNATAAPTADAQAQQQQQQVQEAAVSGDGMATEGTGEADAERGVPPRGAGASGEEANPDAGGDASSGWIIMKDVSQAQSALDVGVHLSDGDGTVPLLSLGLMCRGGWREQGHLNPAGMKVVTREYKHKAVSMLQDSRGGPAAAAHIDILGNDAVLRDVITVAAGRVEELADSIISDIDGYAAAVDWAALAA</sequence>
<dbReference type="GO" id="GO:0008374">
    <property type="term" value="F:O-acyltransferase activity"/>
    <property type="evidence" value="ECO:0007669"/>
    <property type="project" value="InterPro"/>
</dbReference>
<dbReference type="EMBL" id="JAEHOC010000013">
    <property type="protein sequence ID" value="KAG2436350.1"/>
    <property type="molecule type" value="Genomic_DNA"/>
</dbReference>
<reference evidence="3" key="1">
    <citation type="journal article" date="2020" name="bioRxiv">
        <title>Comparative genomics of Chlamydomonas.</title>
        <authorList>
            <person name="Craig R.J."/>
            <person name="Hasan A.R."/>
            <person name="Ness R.W."/>
            <person name="Keightley P.D."/>
        </authorList>
    </citation>
    <scope>NUCLEOTIDE SEQUENCE</scope>
    <source>
        <strain evidence="3">SAG 7.73</strain>
    </source>
</reference>